<organism evidence="2 3">
    <name type="scientific">Rhizodiscina lignyota</name>
    <dbReference type="NCBI Taxonomy" id="1504668"/>
    <lineage>
        <taxon>Eukaryota</taxon>
        <taxon>Fungi</taxon>
        <taxon>Dikarya</taxon>
        <taxon>Ascomycota</taxon>
        <taxon>Pezizomycotina</taxon>
        <taxon>Dothideomycetes</taxon>
        <taxon>Pleosporomycetidae</taxon>
        <taxon>Aulographales</taxon>
        <taxon>Rhizodiscinaceae</taxon>
        <taxon>Rhizodiscina</taxon>
    </lineage>
</organism>
<comment type="caution">
    <text evidence="2">The sequence shown here is derived from an EMBL/GenBank/DDBJ whole genome shotgun (WGS) entry which is preliminary data.</text>
</comment>
<keyword evidence="3" id="KW-1185">Reference proteome</keyword>
<sequence>MTSKAPGSCCISGVMHDGESIGEFKDIAGTETYLSYPPDKKTEYGIVYICDAFGMQFVNNRLLADSMAHAGYFVVMPDIFHGDPVPTDAFSPGATFDFQKWLPKHPKEQIDSIVDAAIKAMRSEFGVKKIGAVGYCFGGKYVVRFLAEGKGLDAGFIAHPSLVVREELKAIRGPLSIAAAEIDHVMSPENRHESEEILLKLGVPYQLTLYGAVEHGFAVRTDLSDKRKKFAMESAYFQAIRWFDEWLKN</sequence>
<gene>
    <name evidence="2" type="ORF">NA57DRAFT_62790</name>
</gene>
<name>A0A9P4IM45_9PEZI</name>
<feature type="domain" description="Dienelactone hydrolase" evidence="1">
    <location>
        <begin position="32"/>
        <end position="245"/>
    </location>
</feature>
<evidence type="ECO:0000313" key="3">
    <source>
        <dbReference type="Proteomes" id="UP000799772"/>
    </source>
</evidence>
<accession>A0A9P4IM45</accession>
<dbReference type="AlphaFoldDB" id="A0A9P4IM45"/>
<dbReference type="GO" id="GO:0016787">
    <property type="term" value="F:hydrolase activity"/>
    <property type="evidence" value="ECO:0007669"/>
    <property type="project" value="InterPro"/>
</dbReference>
<dbReference type="Gene3D" id="3.40.50.1820">
    <property type="entry name" value="alpha/beta hydrolase"/>
    <property type="match status" value="1"/>
</dbReference>
<protein>
    <submittedName>
        <fullName evidence="2">Alpha/beta-hydrolase</fullName>
    </submittedName>
</protein>
<dbReference type="InterPro" id="IPR029058">
    <property type="entry name" value="AB_hydrolase_fold"/>
</dbReference>
<dbReference type="PANTHER" id="PTHR17630:SF44">
    <property type="entry name" value="PROTEIN AIM2"/>
    <property type="match status" value="1"/>
</dbReference>
<reference evidence="2" key="1">
    <citation type="journal article" date="2020" name="Stud. Mycol.">
        <title>101 Dothideomycetes genomes: a test case for predicting lifestyles and emergence of pathogens.</title>
        <authorList>
            <person name="Haridas S."/>
            <person name="Albert R."/>
            <person name="Binder M."/>
            <person name="Bloem J."/>
            <person name="Labutti K."/>
            <person name="Salamov A."/>
            <person name="Andreopoulos B."/>
            <person name="Baker S."/>
            <person name="Barry K."/>
            <person name="Bills G."/>
            <person name="Bluhm B."/>
            <person name="Cannon C."/>
            <person name="Castanera R."/>
            <person name="Culley D."/>
            <person name="Daum C."/>
            <person name="Ezra D."/>
            <person name="Gonzalez J."/>
            <person name="Henrissat B."/>
            <person name="Kuo A."/>
            <person name="Liang C."/>
            <person name="Lipzen A."/>
            <person name="Lutzoni F."/>
            <person name="Magnuson J."/>
            <person name="Mondo S."/>
            <person name="Nolan M."/>
            <person name="Ohm R."/>
            <person name="Pangilinan J."/>
            <person name="Park H.-J."/>
            <person name="Ramirez L."/>
            <person name="Alfaro M."/>
            <person name="Sun H."/>
            <person name="Tritt A."/>
            <person name="Yoshinaga Y."/>
            <person name="Zwiers L.-H."/>
            <person name="Turgeon B."/>
            <person name="Goodwin S."/>
            <person name="Spatafora J."/>
            <person name="Crous P."/>
            <person name="Grigoriev I."/>
        </authorList>
    </citation>
    <scope>NUCLEOTIDE SEQUENCE</scope>
    <source>
        <strain evidence="2">CBS 133067</strain>
    </source>
</reference>
<dbReference type="OrthoDB" id="17560at2759"/>
<evidence type="ECO:0000259" key="1">
    <source>
        <dbReference type="Pfam" id="PF01738"/>
    </source>
</evidence>
<evidence type="ECO:0000313" key="2">
    <source>
        <dbReference type="EMBL" id="KAF2104061.1"/>
    </source>
</evidence>
<dbReference type="InterPro" id="IPR002925">
    <property type="entry name" value="Dienelactn_hydro"/>
</dbReference>
<dbReference type="PANTHER" id="PTHR17630">
    <property type="entry name" value="DIENELACTONE HYDROLASE"/>
    <property type="match status" value="1"/>
</dbReference>
<proteinExistence type="predicted"/>
<dbReference type="Proteomes" id="UP000799772">
    <property type="component" value="Unassembled WGS sequence"/>
</dbReference>
<dbReference type="EMBL" id="ML978121">
    <property type="protein sequence ID" value="KAF2104061.1"/>
    <property type="molecule type" value="Genomic_DNA"/>
</dbReference>
<dbReference type="SUPFAM" id="SSF53474">
    <property type="entry name" value="alpha/beta-Hydrolases"/>
    <property type="match status" value="1"/>
</dbReference>
<dbReference type="Pfam" id="PF01738">
    <property type="entry name" value="DLH"/>
    <property type="match status" value="1"/>
</dbReference>